<keyword evidence="6" id="KW-0539">Nucleus</keyword>
<organism evidence="8 9">
    <name type="scientific">Meganyctiphanes norvegica</name>
    <name type="common">Northern krill</name>
    <name type="synonym">Thysanopoda norvegica</name>
    <dbReference type="NCBI Taxonomy" id="48144"/>
    <lineage>
        <taxon>Eukaryota</taxon>
        <taxon>Metazoa</taxon>
        <taxon>Ecdysozoa</taxon>
        <taxon>Arthropoda</taxon>
        <taxon>Crustacea</taxon>
        <taxon>Multicrustacea</taxon>
        <taxon>Malacostraca</taxon>
        <taxon>Eumalacostraca</taxon>
        <taxon>Eucarida</taxon>
        <taxon>Euphausiacea</taxon>
        <taxon>Euphausiidae</taxon>
        <taxon>Meganyctiphanes</taxon>
    </lineage>
</organism>
<proteinExistence type="predicted"/>
<dbReference type="GO" id="GO:0090656">
    <property type="term" value="P:t-circle formation"/>
    <property type="evidence" value="ECO:0007669"/>
    <property type="project" value="TreeGrafter"/>
</dbReference>
<keyword evidence="4" id="KW-0067">ATP-binding</keyword>
<dbReference type="GO" id="GO:0000400">
    <property type="term" value="F:four-way junction DNA binding"/>
    <property type="evidence" value="ECO:0007669"/>
    <property type="project" value="TreeGrafter"/>
</dbReference>
<protein>
    <recommendedName>
        <fullName evidence="7">RecA family profile 1 domain-containing protein</fullName>
    </recommendedName>
</protein>
<accession>A0AAV2PR75</accession>
<name>A0AAV2PR75_MEGNR</name>
<dbReference type="GO" id="GO:0140664">
    <property type="term" value="F:ATP-dependent DNA damage sensor activity"/>
    <property type="evidence" value="ECO:0007669"/>
    <property type="project" value="InterPro"/>
</dbReference>
<dbReference type="AlphaFoldDB" id="A0AAV2PR75"/>
<reference evidence="8 9" key="1">
    <citation type="submission" date="2024-05" db="EMBL/GenBank/DDBJ databases">
        <authorList>
            <person name="Wallberg A."/>
        </authorList>
    </citation>
    <scope>NUCLEOTIDE SEQUENCE [LARGE SCALE GENOMIC DNA]</scope>
</reference>
<evidence type="ECO:0000256" key="6">
    <source>
        <dbReference type="ARBA" id="ARBA00023242"/>
    </source>
</evidence>
<dbReference type="Gene3D" id="3.40.50.300">
    <property type="entry name" value="P-loop containing nucleotide triphosphate hydrolases"/>
    <property type="match status" value="1"/>
</dbReference>
<evidence type="ECO:0000256" key="3">
    <source>
        <dbReference type="ARBA" id="ARBA00022763"/>
    </source>
</evidence>
<dbReference type="SUPFAM" id="SSF52540">
    <property type="entry name" value="P-loop containing nucleoside triphosphate hydrolases"/>
    <property type="match status" value="1"/>
</dbReference>
<keyword evidence="5" id="KW-0234">DNA repair</keyword>
<dbReference type="EMBL" id="CAXKWB010000991">
    <property type="protein sequence ID" value="CAL4063014.1"/>
    <property type="molecule type" value="Genomic_DNA"/>
</dbReference>
<dbReference type="Proteomes" id="UP001497623">
    <property type="component" value="Unassembled WGS sequence"/>
</dbReference>
<evidence type="ECO:0000256" key="2">
    <source>
        <dbReference type="ARBA" id="ARBA00022741"/>
    </source>
</evidence>
<dbReference type="CDD" id="cd19491">
    <property type="entry name" value="XRCC3"/>
    <property type="match status" value="1"/>
</dbReference>
<dbReference type="PANTHER" id="PTHR46487">
    <property type="entry name" value="DNA REPAIR PROTEIN XRCC3"/>
    <property type="match status" value="1"/>
</dbReference>
<dbReference type="GO" id="GO:0071140">
    <property type="term" value="P:resolution of mitotic recombination intermediates"/>
    <property type="evidence" value="ECO:0007669"/>
    <property type="project" value="TreeGrafter"/>
</dbReference>
<dbReference type="InterPro" id="IPR027417">
    <property type="entry name" value="P-loop_NTPase"/>
</dbReference>
<dbReference type="GO" id="GO:0005524">
    <property type="term" value="F:ATP binding"/>
    <property type="evidence" value="ECO:0007669"/>
    <property type="project" value="UniProtKB-KW"/>
</dbReference>
<dbReference type="InterPro" id="IPR016467">
    <property type="entry name" value="DNA_recomb/repair_RecA-like"/>
</dbReference>
<dbReference type="PIRSF" id="PIRSF005856">
    <property type="entry name" value="Rad51"/>
    <property type="match status" value="1"/>
</dbReference>
<evidence type="ECO:0000313" key="8">
    <source>
        <dbReference type="EMBL" id="CAL4063014.1"/>
    </source>
</evidence>
<dbReference type="Pfam" id="PF08423">
    <property type="entry name" value="Rad51"/>
    <property type="match status" value="1"/>
</dbReference>
<evidence type="ECO:0000313" key="9">
    <source>
        <dbReference type="Proteomes" id="UP001497623"/>
    </source>
</evidence>
<comment type="subcellular location">
    <subcellularLocation>
        <location evidence="1">Nucleus</location>
    </subcellularLocation>
</comment>
<comment type="caution">
    <text evidence="8">The sequence shown here is derived from an EMBL/GenBank/DDBJ whole genome shotgun (WGS) entry which is preliminary data.</text>
</comment>
<keyword evidence="2" id="KW-0547">Nucleotide-binding</keyword>
<gene>
    <name evidence="8" type="ORF">MNOR_LOCUS3029</name>
</gene>
<dbReference type="PROSITE" id="PS50162">
    <property type="entry name" value="RECA_2"/>
    <property type="match status" value="1"/>
</dbReference>
<dbReference type="InterPro" id="IPR047348">
    <property type="entry name" value="XRCC3-like_C"/>
</dbReference>
<sequence>MSKNSIDPNEKIIEELDINPRIAAAAQRNGYTTSWNILISSCSELQQKTGLSANDVDQLMCAVASYIVKPPLLPLNFPCSIGDTSEVSYVSSGCNAIDNILKGGIPFRGITEITGQSGSGKTQVGLQLALRAQLPKHLGGFDKCVAYICTESQFPAARLQQMVVAFHRKKLIPKKPFTDNLLIHHIPDMDSLADCVQYQLPVLVKKRDVGLLIIDSIAAVFRVEEAGEDSRYKTLQTLGYRLHKLAMTYNVAVLAINQVTSALSAHNFFGIEGDIVPALGLSWANLVTTRLMISKTNKCFRVNKRLNGNLDTREYRIRKIQVISCPWLSKASCNYLVTEDGVEDLQLNNGDIVFAHQ</sequence>
<dbReference type="GO" id="GO:0000722">
    <property type="term" value="P:telomere maintenance via recombination"/>
    <property type="evidence" value="ECO:0007669"/>
    <property type="project" value="TreeGrafter"/>
</dbReference>
<evidence type="ECO:0000256" key="4">
    <source>
        <dbReference type="ARBA" id="ARBA00022840"/>
    </source>
</evidence>
<keyword evidence="9" id="KW-1185">Reference proteome</keyword>
<evidence type="ECO:0000256" key="1">
    <source>
        <dbReference type="ARBA" id="ARBA00004123"/>
    </source>
</evidence>
<dbReference type="GO" id="GO:0005657">
    <property type="term" value="C:replication fork"/>
    <property type="evidence" value="ECO:0007669"/>
    <property type="project" value="TreeGrafter"/>
</dbReference>
<evidence type="ECO:0000259" key="7">
    <source>
        <dbReference type="PROSITE" id="PS50162"/>
    </source>
</evidence>
<keyword evidence="3" id="KW-0227">DNA damage</keyword>
<feature type="domain" description="RecA family profile 1" evidence="7">
    <location>
        <begin position="86"/>
        <end position="259"/>
    </location>
</feature>
<dbReference type="InterPro" id="IPR020588">
    <property type="entry name" value="RecA_ATP-bd"/>
</dbReference>
<dbReference type="GO" id="GO:0033065">
    <property type="term" value="C:Rad51C-XRCC3 complex"/>
    <property type="evidence" value="ECO:0007669"/>
    <property type="project" value="TreeGrafter"/>
</dbReference>
<dbReference type="InterPro" id="IPR013632">
    <property type="entry name" value="Rad51_C"/>
</dbReference>
<dbReference type="PANTHER" id="PTHR46487:SF1">
    <property type="entry name" value="DNA REPAIR PROTEIN XRCC3"/>
    <property type="match status" value="1"/>
</dbReference>
<evidence type="ECO:0000256" key="5">
    <source>
        <dbReference type="ARBA" id="ARBA00023204"/>
    </source>
</evidence>
<dbReference type="GO" id="GO:0045003">
    <property type="term" value="P:double-strand break repair via synthesis-dependent strand annealing"/>
    <property type="evidence" value="ECO:0007669"/>
    <property type="project" value="TreeGrafter"/>
</dbReference>